<evidence type="ECO:0000256" key="4">
    <source>
        <dbReference type="ARBA" id="ARBA00022777"/>
    </source>
</evidence>
<sequence>MSIYSLATLYSKQNNQVKCSSYLLPKPNQYLFLNTNIRVINHDISNYFVVDSNNSFFKVMMNHSIESNFYNAEENEGETDNYVTCPLLQLKYSRSRKPITSRLGQKGRSLKHINENRPLFENKTAEADLGGSFQVRTPENLVGGFEKLDLVHDTPFVRPAIKTQNDSDLETPNDTLTIMKNVRPNIELSIKRSLYSNKENLPDQIKELKTPESQKLNKSNLSTPSLTIKENANKSSENVKDETYYVSPETSKYNYDTSLYHSLRETTVIPESSHSSFSIKNTDSFVNNSLTTKQLECQLLDDQPKHTTLELSPAANRNNFVIKARSPIRHIPVGFIQDGEFKRPITSSSTVCVKCANENYISVKGINYSILNTLGHGGSSVVYEVLHPDTNQVVAIKKVDLSEVEDIIAKGYLNEVDLLQNLQSCESVIRLFDSQYTTKEKILYMVMEKGDTDLSKLIRNMKHMSVHMIMYYWSEMLINVNEIHAKDLKPANFLLVSGRLKLIDFGIASKIHGDMTSVLKDVTTGTWNYMSPECIRSGGSNFQGHKINQKSDVWSLGCILYSLIYGKTPYSHLTNTWQKLQAIAEPTQNISFLSHSKTFPKGIPPVLMQTMKLCLIKDVKARPNVVDLLKLIENTVFKPMT</sequence>
<gene>
    <name evidence="8" type="ORF">AGLY_005203</name>
</gene>
<dbReference type="Gene3D" id="3.30.200.20">
    <property type="entry name" value="Phosphorylase Kinase, domain 1"/>
    <property type="match status" value="1"/>
</dbReference>
<dbReference type="PROSITE" id="PS00107">
    <property type="entry name" value="PROTEIN_KINASE_ATP"/>
    <property type="match status" value="1"/>
</dbReference>
<feature type="domain" description="Protein kinase" evidence="7">
    <location>
        <begin position="368"/>
        <end position="637"/>
    </location>
</feature>
<dbReference type="Gene3D" id="1.10.510.10">
    <property type="entry name" value="Transferase(Phosphotransferase) domain 1"/>
    <property type="match status" value="1"/>
</dbReference>
<reference evidence="8 9" key="1">
    <citation type="submission" date="2019-08" db="EMBL/GenBank/DDBJ databases">
        <title>The genome of the soybean aphid Biotype 1, its phylome, world population structure and adaptation to the North American continent.</title>
        <authorList>
            <person name="Giordano R."/>
            <person name="Donthu R.K."/>
            <person name="Hernandez A.G."/>
            <person name="Wright C.L."/>
            <person name="Zimin A.V."/>
        </authorList>
    </citation>
    <scope>NUCLEOTIDE SEQUENCE [LARGE SCALE GENOMIC DNA]</scope>
    <source>
        <tissue evidence="8">Whole aphids</tissue>
    </source>
</reference>
<dbReference type="InterPro" id="IPR000719">
    <property type="entry name" value="Prot_kinase_dom"/>
</dbReference>
<protein>
    <recommendedName>
        <fullName evidence="7">Protein kinase domain-containing protein</fullName>
    </recommendedName>
</protein>
<evidence type="ECO:0000259" key="7">
    <source>
        <dbReference type="PROSITE" id="PS50011"/>
    </source>
</evidence>
<keyword evidence="9" id="KW-1185">Reference proteome</keyword>
<keyword evidence="1" id="KW-0723">Serine/threonine-protein kinase</keyword>
<evidence type="ECO:0000256" key="2">
    <source>
        <dbReference type="ARBA" id="ARBA00022679"/>
    </source>
</evidence>
<accession>A0A6G0TW81</accession>
<dbReference type="GO" id="GO:0007094">
    <property type="term" value="P:mitotic spindle assembly checkpoint signaling"/>
    <property type="evidence" value="ECO:0007669"/>
    <property type="project" value="TreeGrafter"/>
</dbReference>
<dbReference type="PANTHER" id="PTHR22974">
    <property type="entry name" value="MIXED LINEAGE PROTEIN KINASE"/>
    <property type="match status" value="1"/>
</dbReference>
<dbReference type="Proteomes" id="UP000475862">
    <property type="component" value="Unassembled WGS sequence"/>
</dbReference>
<organism evidence="8 9">
    <name type="scientific">Aphis glycines</name>
    <name type="common">Soybean aphid</name>
    <dbReference type="NCBI Taxonomy" id="307491"/>
    <lineage>
        <taxon>Eukaryota</taxon>
        <taxon>Metazoa</taxon>
        <taxon>Ecdysozoa</taxon>
        <taxon>Arthropoda</taxon>
        <taxon>Hexapoda</taxon>
        <taxon>Insecta</taxon>
        <taxon>Pterygota</taxon>
        <taxon>Neoptera</taxon>
        <taxon>Paraneoptera</taxon>
        <taxon>Hemiptera</taxon>
        <taxon>Sternorrhyncha</taxon>
        <taxon>Aphidomorpha</taxon>
        <taxon>Aphidoidea</taxon>
        <taxon>Aphididae</taxon>
        <taxon>Aphidini</taxon>
        <taxon>Aphis</taxon>
        <taxon>Aphis</taxon>
    </lineage>
</organism>
<evidence type="ECO:0000256" key="5">
    <source>
        <dbReference type="ARBA" id="ARBA00022840"/>
    </source>
</evidence>
<dbReference type="SUPFAM" id="SSF56112">
    <property type="entry name" value="Protein kinase-like (PK-like)"/>
    <property type="match status" value="1"/>
</dbReference>
<dbReference type="InterPro" id="IPR011009">
    <property type="entry name" value="Kinase-like_dom_sf"/>
</dbReference>
<dbReference type="GO" id="GO:0034501">
    <property type="term" value="P:protein localization to kinetochore"/>
    <property type="evidence" value="ECO:0007669"/>
    <property type="project" value="TreeGrafter"/>
</dbReference>
<dbReference type="PROSITE" id="PS50011">
    <property type="entry name" value="PROTEIN_KINASE_DOM"/>
    <property type="match status" value="1"/>
</dbReference>
<dbReference type="GO" id="GO:0004712">
    <property type="term" value="F:protein serine/threonine/tyrosine kinase activity"/>
    <property type="evidence" value="ECO:0007669"/>
    <property type="project" value="TreeGrafter"/>
</dbReference>
<dbReference type="AlphaFoldDB" id="A0A6G0TW81"/>
<dbReference type="Pfam" id="PF00069">
    <property type="entry name" value="Pkinase"/>
    <property type="match status" value="1"/>
</dbReference>
<dbReference type="FunFam" id="3.30.200.20:FF:000131">
    <property type="entry name" value="Dual specificity protein kinase TTK"/>
    <property type="match status" value="1"/>
</dbReference>
<evidence type="ECO:0000313" key="8">
    <source>
        <dbReference type="EMBL" id="KAE9539951.1"/>
    </source>
</evidence>
<dbReference type="GO" id="GO:0007059">
    <property type="term" value="P:chromosome segregation"/>
    <property type="evidence" value="ECO:0007669"/>
    <property type="project" value="TreeGrafter"/>
</dbReference>
<dbReference type="PANTHER" id="PTHR22974:SF21">
    <property type="entry name" value="DUAL SPECIFICITY PROTEIN KINASE TTK"/>
    <property type="match status" value="1"/>
</dbReference>
<evidence type="ECO:0000256" key="6">
    <source>
        <dbReference type="PROSITE-ProRule" id="PRU10141"/>
    </source>
</evidence>
<name>A0A6G0TW81_APHGL</name>
<comment type="caution">
    <text evidence="8">The sequence shown here is derived from an EMBL/GenBank/DDBJ whole genome shotgun (WGS) entry which is preliminary data.</text>
</comment>
<dbReference type="SMART" id="SM00220">
    <property type="entry name" value="S_TKc"/>
    <property type="match status" value="1"/>
</dbReference>
<dbReference type="GO" id="GO:0004674">
    <property type="term" value="F:protein serine/threonine kinase activity"/>
    <property type="evidence" value="ECO:0007669"/>
    <property type="project" value="UniProtKB-KW"/>
</dbReference>
<evidence type="ECO:0000313" key="9">
    <source>
        <dbReference type="Proteomes" id="UP000475862"/>
    </source>
</evidence>
<keyword evidence="2" id="KW-0808">Transferase</keyword>
<evidence type="ECO:0000256" key="3">
    <source>
        <dbReference type="ARBA" id="ARBA00022741"/>
    </source>
</evidence>
<evidence type="ECO:0000256" key="1">
    <source>
        <dbReference type="ARBA" id="ARBA00022527"/>
    </source>
</evidence>
<dbReference type="InterPro" id="IPR017441">
    <property type="entry name" value="Protein_kinase_ATP_BS"/>
</dbReference>
<dbReference type="GO" id="GO:0000776">
    <property type="term" value="C:kinetochore"/>
    <property type="evidence" value="ECO:0007669"/>
    <property type="project" value="TreeGrafter"/>
</dbReference>
<proteinExistence type="predicted"/>
<keyword evidence="3 6" id="KW-0547">Nucleotide-binding</keyword>
<dbReference type="EMBL" id="VYZN01000014">
    <property type="protein sequence ID" value="KAE9539951.1"/>
    <property type="molecule type" value="Genomic_DNA"/>
</dbReference>
<keyword evidence="5 6" id="KW-0067">ATP-binding</keyword>
<dbReference type="OrthoDB" id="20524at2759"/>
<dbReference type="GO" id="GO:0005524">
    <property type="term" value="F:ATP binding"/>
    <property type="evidence" value="ECO:0007669"/>
    <property type="project" value="UniProtKB-UniRule"/>
</dbReference>
<feature type="binding site" evidence="6">
    <location>
        <position position="398"/>
    </location>
    <ligand>
        <name>ATP</name>
        <dbReference type="ChEBI" id="CHEBI:30616"/>
    </ligand>
</feature>
<dbReference type="GO" id="GO:0033316">
    <property type="term" value="P:meiotic spindle assembly checkpoint signaling"/>
    <property type="evidence" value="ECO:0007669"/>
    <property type="project" value="TreeGrafter"/>
</dbReference>
<dbReference type="GO" id="GO:0005634">
    <property type="term" value="C:nucleus"/>
    <property type="evidence" value="ECO:0007669"/>
    <property type="project" value="TreeGrafter"/>
</dbReference>
<keyword evidence="4" id="KW-0418">Kinase</keyword>